<dbReference type="AlphaFoldDB" id="V5BM85"/>
<gene>
    <name evidence="3" type="ORF">TCDM_05996</name>
</gene>
<dbReference type="SUPFAM" id="SSF49899">
    <property type="entry name" value="Concanavalin A-like lectins/glucanases"/>
    <property type="match status" value="1"/>
</dbReference>
<dbReference type="EMBL" id="AYLP01000061">
    <property type="protein sequence ID" value="ESS65608.1"/>
    <property type="molecule type" value="Genomic_DNA"/>
</dbReference>
<dbReference type="Pfam" id="PF22925">
    <property type="entry name" value="TS_C"/>
    <property type="match status" value="1"/>
</dbReference>
<sequence>MTDNTLVFPVQFLTRGGSTASTIMYMNFTQQRWTFANSATHAGCTNSSILEWEAKIIMITSCKYGRRRVYESTDKGNTWKEAVGTLSRVWSNSLAGSGLHIQGGFITATIGGKKVILLTQLGYSRHDGKNEIHLWLTDTNRIYHVGLLPTGNSATSSSLLYANDKLYCLYEAGVGSNPGAFFLDLTLELQKIWHALDTWAAKDNALSRQCGLMASGAALSRGDCSVPIPTAGLVGHLADTLRGDNWEDEYLGVNAVVRGATKKVPNGWTFEWQGAGAEWPVGKQWPTRPLHFANYGFTLAATVSIHEVPKGITPLMGLKRMGKTTLLGLSYDNNMEW</sequence>
<comment type="caution">
    <text evidence="3">The sequence shown here is derived from an EMBL/GenBank/DDBJ whole genome shotgun (WGS) entry which is preliminary data.</text>
</comment>
<feature type="domain" description="Trans-sialidase C-terminal" evidence="2">
    <location>
        <begin position="229"/>
        <end position="337"/>
    </location>
</feature>
<reference evidence="3 4" key="1">
    <citation type="journal article" date="2014" name="Genome Announc.">
        <title>Trypanosoma cruzi Clone Dm28c Draft Genome Sequence.</title>
        <authorList>
            <person name="Grisard E.C."/>
            <person name="Teixeira S.M."/>
            <person name="de Almeida L.G."/>
            <person name="Stoco P.H."/>
            <person name="Gerber A.L."/>
            <person name="Talavera-Lopez C."/>
            <person name="Lima O.C."/>
            <person name="Andersson B."/>
            <person name="de Vasconcelos A.T."/>
        </authorList>
    </citation>
    <scope>NUCLEOTIDE SEQUENCE [LARGE SCALE GENOMIC DNA]</scope>
    <source>
        <strain evidence="3 4">Dm28c</strain>
    </source>
</reference>
<evidence type="ECO:0000313" key="3">
    <source>
        <dbReference type="EMBL" id="ESS65608.1"/>
    </source>
</evidence>
<dbReference type="InterPro" id="IPR013320">
    <property type="entry name" value="ConA-like_dom_sf"/>
</dbReference>
<evidence type="ECO:0000313" key="4">
    <source>
        <dbReference type="Proteomes" id="UP000017861"/>
    </source>
</evidence>
<dbReference type="InterPro" id="IPR036278">
    <property type="entry name" value="Sialidase_sf"/>
</dbReference>
<accession>V5BM85</accession>
<dbReference type="Proteomes" id="UP000017861">
    <property type="component" value="Unassembled WGS sequence"/>
</dbReference>
<proteinExistence type="predicted"/>
<evidence type="ECO:0000259" key="1">
    <source>
        <dbReference type="Pfam" id="PF13859"/>
    </source>
</evidence>
<dbReference type="Gene3D" id="2.120.10.10">
    <property type="match status" value="1"/>
</dbReference>
<name>V5BM85_TRYCR</name>
<protein>
    <submittedName>
        <fullName evidence="3">Trans-sialidase</fullName>
    </submittedName>
</protein>
<dbReference type="Pfam" id="PF13859">
    <property type="entry name" value="BNR_3"/>
    <property type="match status" value="1"/>
</dbReference>
<organism evidence="3 4">
    <name type="scientific">Trypanosoma cruzi Dm28c</name>
    <dbReference type="NCBI Taxonomy" id="1416333"/>
    <lineage>
        <taxon>Eukaryota</taxon>
        <taxon>Discoba</taxon>
        <taxon>Euglenozoa</taxon>
        <taxon>Kinetoplastea</taxon>
        <taxon>Metakinetoplastina</taxon>
        <taxon>Trypanosomatida</taxon>
        <taxon>Trypanosomatidae</taxon>
        <taxon>Trypanosoma</taxon>
        <taxon>Schizotrypanum</taxon>
    </lineage>
</organism>
<dbReference type="InterPro" id="IPR008377">
    <property type="entry name" value="Sialidase_trypan"/>
</dbReference>
<dbReference type="PRINTS" id="PR01803">
    <property type="entry name" value="TCSIALIDASE"/>
</dbReference>
<dbReference type="OrthoDB" id="241759at2759"/>
<dbReference type="Gene3D" id="2.60.120.200">
    <property type="match status" value="1"/>
</dbReference>
<dbReference type="InterPro" id="IPR011040">
    <property type="entry name" value="Sialidase"/>
</dbReference>
<evidence type="ECO:0000259" key="2">
    <source>
        <dbReference type="Pfam" id="PF22925"/>
    </source>
</evidence>
<feature type="domain" description="Sialidase" evidence="1">
    <location>
        <begin position="1"/>
        <end position="171"/>
    </location>
</feature>
<dbReference type="VEuPathDB" id="TriTrypDB:TCDM_05996"/>
<dbReference type="CDD" id="cd15482">
    <property type="entry name" value="Sialidase_non-viral"/>
    <property type="match status" value="1"/>
</dbReference>
<dbReference type="InterPro" id="IPR055239">
    <property type="entry name" value="TS_C"/>
</dbReference>
<dbReference type="GO" id="GO:0004308">
    <property type="term" value="F:exo-alpha-sialidase activity"/>
    <property type="evidence" value="ECO:0007669"/>
    <property type="project" value="InterPro"/>
</dbReference>
<dbReference type="SUPFAM" id="SSF50939">
    <property type="entry name" value="Sialidases"/>
    <property type="match status" value="1"/>
</dbReference>